<protein>
    <submittedName>
        <fullName evidence="1">Uncharacterized protein</fullName>
    </submittedName>
</protein>
<reference evidence="1" key="1">
    <citation type="submission" date="2023-05" db="EMBL/GenBank/DDBJ databases">
        <authorList>
            <consortium name="ELIXIR-Norway"/>
        </authorList>
    </citation>
    <scope>NUCLEOTIDE SEQUENCE</scope>
</reference>
<gene>
    <name evidence="1" type="ORF">MRATA1EN22A_LOCUS2976</name>
</gene>
<proteinExistence type="predicted"/>
<name>A0AC59Y8B2_RANTA</name>
<reference evidence="1" key="2">
    <citation type="submission" date="2025-03" db="EMBL/GenBank/DDBJ databases">
        <authorList>
            <consortium name="ELIXIR-Norway"/>
            <consortium name="Elixir Norway"/>
        </authorList>
    </citation>
    <scope>NUCLEOTIDE SEQUENCE</scope>
</reference>
<evidence type="ECO:0000313" key="1">
    <source>
        <dbReference type="EMBL" id="CAM9471686.1"/>
    </source>
</evidence>
<dbReference type="Proteomes" id="UP001162501">
    <property type="component" value="Chromosome 11"/>
</dbReference>
<organism evidence="1 2">
    <name type="scientific">Rangifer tarandus platyrhynchus</name>
    <name type="common">Svalbard reindeer</name>
    <dbReference type="NCBI Taxonomy" id="3082113"/>
    <lineage>
        <taxon>Eukaryota</taxon>
        <taxon>Metazoa</taxon>
        <taxon>Chordata</taxon>
        <taxon>Craniata</taxon>
        <taxon>Vertebrata</taxon>
        <taxon>Euteleostomi</taxon>
        <taxon>Mammalia</taxon>
        <taxon>Eutheria</taxon>
        <taxon>Laurasiatheria</taxon>
        <taxon>Artiodactyla</taxon>
        <taxon>Ruminantia</taxon>
        <taxon>Pecora</taxon>
        <taxon>Cervidae</taxon>
        <taxon>Odocoileinae</taxon>
        <taxon>Rangifer</taxon>
    </lineage>
</organism>
<evidence type="ECO:0000313" key="2">
    <source>
        <dbReference type="Proteomes" id="UP001162501"/>
    </source>
</evidence>
<dbReference type="EMBL" id="OX596095">
    <property type="protein sequence ID" value="CAM9471686.1"/>
    <property type="molecule type" value="Genomic_DNA"/>
</dbReference>
<accession>A0AC59Y8B2</accession>
<sequence length="77" mass="8027">MAGRREEDSRLNWPLCGRPSGLTVCLSNLTASVDSGAGHLQHSHAPTPPHHPTPGLSPHPSLLAAAGSSQLRAHPQV</sequence>